<feature type="transmembrane region" description="Helical" evidence="2">
    <location>
        <begin position="542"/>
        <end position="575"/>
    </location>
</feature>
<evidence type="ECO:0000313" key="5">
    <source>
        <dbReference type="Proteomes" id="UP000246702"/>
    </source>
</evidence>
<dbReference type="AlphaFoldDB" id="A0A317X453"/>
<dbReference type="Proteomes" id="UP000246702">
    <property type="component" value="Unassembled WGS sequence"/>
</dbReference>
<feature type="transmembrane region" description="Helical" evidence="2">
    <location>
        <begin position="410"/>
        <end position="429"/>
    </location>
</feature>
<keyword evidence="5" id="KW-1185">Reference proteome</keyword>
<evidence type="ECO:0000313" key="4">
    <source>
        <dbReference type="EMBL" id="PWY93125.1"/>
    </source>
</evidence>
<keyword evidence="2" id="KW-1133">Transmembrane helix</keyword>
<feature type="compositionally biased region" description="Basic and acidic residues" evidence="1">
    <location>
        <begin position="521"/>
        <end position="535"/>
    </location>
</feature>
<proteinExistence type="predicted"/>
<feature type="transmembrane region" description="Helical" evidence="2">
    <location>
        <begin position="441"/>
        <end position="471"/>
    </location>
</feature>
<organism evidence="4 5">
    <name type="scientific">Aspergillus sclerotioniger CBS 115572</name>
    <dbReference type="NCBI Taxonomy" id="1450535"/>
    <lineage>
        <taxon>Eukaryota</taxon>
        <taxon>Fungi</taxon>
        <taxon>Dikarya</taxon>
        <taxon>Ascomycota</taxon>
        <taxon>Pezizomycotina</taxon>
        <taxon>Eurotiomycetes</taxon>
        <taxon>Eurotiomycetidae</taxon>
        <taxon>Eurotiales</taxon>
        <taxon>Aspergillaceae</taxon>
        <taxon>Aspergillus</taxon>
        <taxon>Aspergillus subgen. Circumdati</taxon>
    </lineage>
</organism>
<protein>
    <submittedName>
        <fullName evidence="4">Uncharacterized protein</fullName>
    </submittedName>
</protein>
<dbReference type="EMBL" id="MSFK01000007">
    <property type="protein sequence ID" value="PWY93125.1"/>
    <property type="molecule type" value="Genomic_DNA"/>
</dbReference>
<feature type="region of interest" description="Disordered" evidence="1">
    <location>
        <begin position="377"/>
        <end position="407"/>
    </location>
</feature>
<feature type="transmembrane region" description="Helical" evidence="2">
    <location>
        <begin position="45"/>
        <end position="65"/>
    </location>
</feature>
<dbReference type="STRING" id="1450535.A0A317X453"/>
<dbReference type="GeneID" id="37118931"/>
<evidence type="ECO:0000256" key="2">
    <source>
        <dbReference type="SAM" id="Phobius"/>
    </source>
</evidence>
<feature type="region of interest" description="Disordered" evidence="1">
    <location>
        <begin position="490"/>
        <end position="535"/>
    </location>
</feature>
<evidence type="ECO:0000256" key="3">
    <source>
        <dbReference type="SAM" id="SignalP"/>
    </source>
</evidence>
<keyword evidence="2" id="KW-0472">Membrane</keyword>
<keyword evidence="3" id="KW-0732">Signal</keyword>
<dbReference type="OrthoDB" id="3061561at2759"/>
<sequence>MFPSIVILFLASNVHAFNTIHTNCTLPPPGTNFATAPNTRGTLQILWSSLFTIIACTWTVLHLNVPKYAREPEKKHFKKWLNWALENYRHPIKWFLLTVIAPEISFTKYWDDQFRGRCLFYHYEDEFKEIGWTKTHLLFANMGGFALRLHPPTVEAGGSDANRGSEVPSDSQLVDDLTTVMPAENDIAPQERSGRWKRFTSMLCCAKRKPEKEQAIANDQAVIEDPTKKFENAFFLTGIEVVKLLLSTKDIKSQSVPELRNISVQEINDRSKTDILMRYLAVGQIVWVVVQILSRWVYGLAVSQLEVTVVAFAFCAVGMYIVNRGKPTGVTLPILFEYPGAREDLEEELKNTDLPTPRKGHKKWPFVKCRHCITGKTSTSSKRGTANNNTGPNTDTTRRREDEDDTRDDFTDMSMFIGSMVFGGIHLAAWDFQFPTPVEKYLWWAAALWCTVCVLAWTLIYCVLIGFLLAFMKMGTSMVDIDDTHHPLTPKTEFNVETSPSSTDRNPNQGPEMLEPSPENPPRDEESQHSRPKHDMSFSKKIIKIGVGSLCAVLLFLMVLLGILLLAFMIAYVVARLFIVVEMFRTLAFLPQGAYVATWASDIPNVG</sequence>
<dbReference type="PANTHER" id="PTHR35043:SF7">
    <property type="entry name" value="TRANSCRIPTION FACTOR DOMAIN-CONTAINING PROTEIN"/>
    <property type="match status" value="1"/>
</dbReference>
<comment type="caution">
    <text evidence="4">The sequence shown here is derived from an EMBL/GenBank/DDBJ whole genome shotgun (WGS) entry which is preliminary data.</text>
</comment>
<name>A0A317X453_9EURO</name>
<keyword evidence="2" id="KW-0812">Transmembrane</keyword>
<feature type="transmembrane region" description="Helical" evidence="2">
    <location>
        <begin position="304"/>
        <end position="322"/>
    </location>
</feature>
<evidence type="ECO:0000256" key="1">
    <source>
        <dbReference type="SAM" id="MobiDB-lite"/>
    </source>
</evidence>
<gene>
    <name evidence="4" type="ORF">BO94DRAFT_615982</name>
</gene>
<accession>A0A317X453</accession>
<dbReference type="PANTHER" id="PTHR35043">
    <property type="entry name" value="TRANSCRIPTION FACTOR DOMAIN-CONTAINING PROTEIN"/>
    <property type="match status" value="1"/>
</dbReference>
<feature type="signal peptide" evidence="3">
    <location>
        <begin position="1"/>
        <end position="16"/>
    </location>
</feature>
<reference evidence="4 5" key="1">
    <citation type="submission" date="2016-12" db="EMBL/GenBank/DDBJ databases">
        <title>The genomes of Aspergillus section Nigri reveals drivers in fungal speciation.</title>
        <authorList>
            <consortium name="DOE Joint Genome Institute"/>
            <person name="Vesth T.C."/>
            <person name="Nybo J."/>
            <person name="Theobald S."/>
            <person name="Brandl J."/>
            <person name="Frisvad J.C."/>
            <person name="Nielsen K.F."/>
            <person name="Lyhne E.K."/>
            <person name="Kogle M.E."/>
            <person name="Kuo A."/>
            <person name="Riley R."/>
            <person name="Clum A."/>
            <person name="Nolan M."/>
            <person name="Lipzen A."/>
            <person name="Salamov A."/>
            <person name="Henrissat B."/>
            <person name="Wiebenga A."/>
            <person name="De Vries R.P."/>
            <person name="Grigoriev I.V."/>
            <person name="Mortensen U.H."/>
            <person name="Andersen M.R."/>
            <person name="Baker S.E."/>
        </authorList>
    </citation>
    <scope>NUCLEOTIDE SEQUENCE [LARGE SCALE GENOMIC DNA]</scope>
    <source>
        <strain evidence="4 5">CBS 115572</strain>
    </source>
</reference>
<feature type="transmembrane region" description="Helical" evidence="2">
    <location>
        <begin position="279"/>
        <end position="298"/>
    </location>
</feature>
<feature type="chain" id="PRO_5016388456" evidence="3">
    <location>
        <begin position="17"/>
        <end position="607"/>
    </location>
</feature>
<dbReference type="RefSeq" id="XP_025469886.1">
    <property type="nucleotide sequence ID" value="XM_025616788.1"/>
</dbReference>
<feature type="compositionally biased region" description="Polar residues" evidence="1">
    <location>
        <begin position="495"/>
        <end position="509"/>
    </location>
</feature>